<dbReference type="AlphaFoldDB" id="A0A5C5ZUK5"/>
<keyword evidence="2" id="KW-1185">Reference proteome</keyword>
<reference evidence="1 2" key="1">
    <citation type="submission" date="2019-02" db="EMBL/GenBank/DDBJ databases">
        <title>Deep-cultivation of Planctomycetes and their phenomic and genomic characterization uncovers novel biology.</title>
        <authorList>
            <person name="Wiegand S."/>
            <person name="Jogler M."/>
            <person name="Boedeker C."/>
            <person name="Pinto D."/>
            <person name="Vollmers J."/>
            <person name="Rivas-Marin E."/>
            <person name="Kohn T."/>
            <person name="Peeters S.H."/>
            <person name="Heuer A."/>
            <person name="Rast P."/>
            <person name="Oberbeckmann S."/>
            <person name="Bunk B."/>
            <person name="Jeske O."/>
            <person name="Meyerdierks A."/>
            <person name="Storesund J.E."/>
            <person name="Kallscheuer N."/>
            <person name="Luecker S."/>
            <person name="Lage O.M."/>
            <person name="Pohl T."/>
            <person name="Merkel B.J."/>
            <person name="Hornburger P."/>
            <person name="Mueller R.-W."/>
            <person name="Bruemmer F."/>
            <person name="Labrenz M."/>
            <person name="Spormann A.M."/>
            <person name="Op Den Camp H."/>
            <person name="Overmann J."/>
            <person name="Amann R."/>
            <person name="Jetten M.S.M."/>
            <person name="Mascher T."/>
            <person name="Medema M.H."/>
            <person name="Devos D.P."/>
            <person name="Kaster A.-K."/>
            <person name="Ovreas L."/>
            <person name="Rohde M."/>
            <person name="Galperin M.Y."/>
            <person name="Jogler C."/>
        </authorList>
    </citation>
    <scope>NUCLEOTIDE SEQUENCE [LARGE SCALE GENOMIC DNA]</scope>
    <source>
        <strain evidence="1 2">Mal64</strain>
    </source>
</reference>
<comment type="caution">
    <text evidence="1">The sequence shown here is derived from an EMBL/GenBank/DDBJ whole genome shotgun (WGS) entry which is preliminary data.</text>
</comment>
<evidence type="ECO:0000313" key="2">
    <source>
        <dbReference type="Proteomes" id="UP000315440"/>
    </source>
</evidence>
<gene>
    <name evidence="1" type="ORF">Mal64_10720</name>
</gene>
<proteinExistence type="predicted"/>
<dbReference type="Proteomes" id="UP000315440">
    <property type="component" value="Unassembled WGS sequence"/>
</dbReference>
<name>A0A5C5ZUK5_9BACT</name>
<accession>A0A5C5ZUK5</accession>
<evidence type="ECO:0000313" key="1">
    <source>
        <dbReference type="EMBL" id="TWT90677.1"/>
    </source>
</evidence>
<sequence>MAVGSLWLLEWQMSERRRLHASWSGDQIHVSSPKDGPWYVTHLVAYQSDGYWRAVAQLPRPVTIIDSRGHHFGRAQIDSLEWIDIAGEVKAPPATGEPVGVMYLAPIEGKRPPRD</sequence>
<protein>
    <submittedName>
        <fullName evidence="1">Uncharacterized protein</fullName>
    </submittedName>
</protein>
<dbReference type="EMBL" id="SJPQ01000001">
    <property type="protein sequence ID" value="TWT90677.1"/>
    <property type="molecule type" value="Genomic_DNA"/>
</dbReference>
<organism evidence="1 2">
    <name type="scientific">Pseudobythopirellula maris</name>
    <dbReference type="NCBI Taxonomy" id="2527991"/>
    <lineage>
        <taxon>Bacteria</taxon>
        <taxon>Pseudomonadati</taxon>
        <taxon>Planctomycetota</taxon>
        <taxon>Planctomycetia</taxon>
        <taxon>Pirellulales</taxon>
        <taxon>Lacipirellulaceae</taxon>
        <taxon>Pseudobythopirellula</taxon>
    </lineage>
</organism>